<sequence length="373" mass="42995">MKIGILTFHYATNYGAVLQAYATQTWLIKQGIDAHIINYVPFLQEAAYLPREQERKCLVDFRKNPIKSIARWSRYKLLIEKDYTKKRNKFNEFIEKELRLTIKINNINELNVNFSAYICGSDQIWNPEITNGFDSTYFGGVLDNHIKNISYAASVGDVEVINRKAKKKAFFELLRNFDSIAVREKSLADYISNESDMCPTVTLDPTLLLECSDYDKITIEPQNQKNNYLLIYQLARNPKAIEVANKVAKERKLKIIEVCGIPYNRPHSKDIICNAGPSELLGLIKNASYIVTNSFHGTALSIIYRKDFNSILSRSRNSRIVDLLNSLELQHRIITDQDDIFNSEQIDYSKPLSILEEKRAQSMDYLINALEIK</sequence>
<dbReference type="Pfam" id="PF04230">
    <property type="entry name" value="PS_pyruv_trans"/>
    <property type="match status" value="1"/>
</dbReference>
<dbReference type="EMBL" id="QWVS01000023">
    <property type="protein sequence ID" value="RID84741.1"/>
    <property type="molecule type" value="Genomic_DNA"/>
</dbReference>
<protein>
    <submittedName>
        <fullName evidence="2">Polysaccharide pyruvyl transferase family protein</fullName>
    </submittedName>
</protein>
<reference evidence="2 3" key="1">
    <citation type="submission" date="2018-08" db="EMBL/GenBank/DDBJ databases">
        <title>Bacillus jemisoniae sp. nov., Bacillus chryseoplanitiae sp. nov., Bacillus resnikiae sp. nov., and Bacillus frankliniae sp. nov., isolated from Viking spacecraft and associated surfaces.</title>
        <authorList>
            <person name="Seuylemezian A."/>
            <person name="Vaishampayan P."/>
        </authorList>
    </citation>
    <scope>NUCLEOTIDE SEQUENCE [LARGE SCALE GENOMIC DNA]</scope>
    <source>
        <strain evidence="2 3">MA001</strain>
    </source>
</reference>
<evidence type="ECO:0000313" key="2">
    <source>
        <dbReference type="EMBL" id="RID84741.1"/>
    </source>
</evidence>
<keyword evidence="3" id="KW-1185">Reference proteome</keyword>
<dbReference type="RefSeq" id="WP_119117592.1">
    <property type="nucleotide sequence ID" value="NZ_QWVS01000023.1"/>
</dbReference>
<dbReference type="Proteomes" id="UP000266016">
    <property type="component" value="Unassembled WGS sequence"/>
</dbReference>
<evidence type="ECO:0000259" key="1">
    <source>
        <dbReference type="Pfam" id="PF04230"/>
    </source>
</evidence>
<keyword evidence="2" id="KW-0808">Transferase</keyword>
<feature type="domain" description="Polysaccharide pyruvyl transferase" evidence="1">
    <location>
        <begin position="13"/>
        <end position="307"/>
    </location>
</feature>
<comment type="caution">
    <text evidence="2">The sequence shown here is derived from an EMBL/GenBank/DDBJ whole genome shotgun (WGS) entry which is preliminary data.</text>
</comment>
<dbReference type="AlphaFoldDB" id="A0A398B5A7"/>
<organism evidence="2 3">
    <name type="scientific">Peribacillus asahii</name>
    <dbReference type="NCBI Taxonomy" id="228899"/>
    <lineage>
        <taxon>Bacteria</taxon>
        <taxon>Bacillati</taxon>
        <taxon>Bacillota</taxon>
        <taxon>Bacilli</taxon>
        <taxon>Bacillales</taxon>
        <taxon>Bacillaceae</taxon>
        <taxon>Peribacillus</taxon>
    </lineage>
</organism>
<dbReference type="GO" id="GO:0016740">
    <property type="term" value="F:transferase activity"/>
    <property type="evidence" value="ECO:0007669"/>
    <property type="project" value="UniProtKB-KW"/>
</dbReference>
<gene>
    <name evidence="2" type="ORF">D1953_12815</name>
</gene>
<proteinExistence type="predicted"/>
<name>A0A398B5A7_9BACI</name>
<dbReference type="InterPro" id="IPR007345">
    <property type="entry name" value="Polysacch_pyruvyl_Trfase"/>
</dbReference>
<accession>A0A398B5A7</accession>
<evidence type="ECO:0000313" key="3">
    <source>
        <dbReference type="Proteomes" id="UP000266016"/>
    </source>
</evidence>